<dbReference type="Proteomes" id="UP000267585">
    <property type="component" value="Unassembled WGS sequence"/>
</dbReference>
<gene>
    <name evidence="1" type="ORF">EHW67_15285</name>
</gene>
<evidence type="ECO:0000313" key="2">
    <source>
        <dbReference type="Proteomes" id="UP000267585"/>
    </source>
</evidence>
<protein>
    <submittedName>
        <fullName evidence="1">Type III effector</fullName>
    </submittedName>
</protein>
<reference evidence="1 2" key="1">
    <citation type="submission" date="2018-11" db="EMBL/GenBank/DDBJ databases">
        <title>Arenibacter aquaticus sp.nov., a marine bacterium isolated from surface seawater in the South China Sea.</title>
        <authorList>
            <person name="Guo J."/>
            <person name="Sun J."/>
        </authorList>
    </citation>
    <scope>NUCLEOTIDE SEQUENCE [LARGE SCALE GENOMIC DNA]</scope>
    <source>
        <strain evidence="1 2">GUO666</strain>
    </source>
</reference>
<dbReference type="EMBL" id="RQPJ01000015">
    <property type="protein sequence ID" value="RTE52629.1"/>
    <property type="molecule type" value="Genomic_DNA"/>
</dbReference>
<dbReference type="AlphaFoldDB" id="A0A430K130"/>
<organism evidence="1 2">
    <name type="scientific">Arenibacter aquaticus</name>
    <dbReference type="NCBI Taxonomy" id="2489054"/>
    <lineage>
        <taxon>Bacteria</taxon>
        <taxon>Pseudomonadati</taxon>
        <taxon>Bacteroidota</taxon>
        <taxon>Flavobacteriia</taxon>
        <taxon>Flavobacteriales</taxon>
        <taxon>Flavobacteriaceae</taxon>
        <taxon>Arenibacter</taxon>
    </lineage>
</organism>
<name>A0A430K130_9FLAO</name>
<dbReference type="InterPro" id="IPR038604">
    <property type="entry name" value="HopJ_sf"/>
</dbReference>
<dbReference type="Gene3D" id="3.20.160.10">
    <property type="entry name" value="vpa0580 domain like"/>
    <property type="match status" value="1"/>
</dbReference>
<dbReference type="RefSeq" id="WP_126163258.1">
    <property type="nucleotide sequence ID" value="NZ_RQPJ01000015.1"/>
</dbReference>
<sequence>MTLNEFLSTLKKTPQEISFSDTIATIDGYYHFSPSAFTNGTVSNKAGENSGSCKIFSFAKLHSLSKEETLACFGTFYREDVLGNPNGTDHQNIRNFMIGGWEGISFENEALSIK</sequence>
<dbReference type="InterPro" id="IPR014984">
    <property type="entry name" value="HopJ"/>
</dbReference>
<accession>A0A430K130</accession>
<keyword evidence="2" id="KW-1185">Reference proteome</keyword>
<evidence type="ECO:0000313" key="1">
    <source>
        <dbReference type="EMBL" id="RTE52629.1"/>
    </source>
</evidence>
<comment type="caution">
    <text evidence="1">The sequence shown here is derived from an EMBL/GenBank/DDBJ whole genome shotgun (WGS) entry which is preliminary data.</text>
</comment>
<dbReference type="Pfam" id="PF08888">
    <property type="entry name" value="HopJ"/>
    <property type="match status" value="1"/>
</dbReference>
<proteinExistence type="predicted"/>
<dbReference type="OrthoDB" id="9790826at2"/>